<evidence type="ECO:0000259" key="3">
    <source>
        <dbReference type="PROSITE" id="PS51123"/>
    </source>
</evidence>
<gene>
    <name evidence="4" type="ORF">SAMN05421823_103407</name>
</gene>
<dbReference type="InterPro" id="IPR006665">
    <property type="entry name" value="OmpA-like"/>
</dbReference>
<feature type="signal peptide" evidence="2">
    <location>
        <begin position="1"/>
        <end position="30"/>
    </location>
</feature>
<dbReference type="SUPFAM" id="SSF53850">
    <property type="entry name" value="Periplasmic binding protein-like II"/>
    <property type="match status" value="1"/>
</dbReference>
<dbReference type="PROSITE" id="PS51123">
    <property type="entry name" value="OMPA_2"/>
    <property type="match status" value="1"/>
</dbReference>
<dbReference type="SUPFAM" id="SSF103088">
    <property type="entry name" value="OmpA-like"/>
    <property type="match status" value="1"/>
</dbReference>
<reference evidence="4 5" key="1">
    <citation type="submission" date="2016-10" db="EMBL/GenBank/DDBJ databases">
        <authorList>
            <person name="de Groot N.N."/>
        </authorList>
    </citation>
    <scope>NUCLEOTIDE SEQUENCE [LARGE SCALE GENOMIC DNA]</scope>
    <source>
        <strain evidence="4 5">DSM 25186</strain>
    </source>
</reference>
<dbReference type="OrthoDB" id="9815602at2"/>
<feature type="chain" id="PRO_5011615238" evidence="2">
    <location>
        <begin position="31"/>
        <end position="565"/>
    </location>
</feature>
<keyword evidence="1" id="KW-0472">Membrane</keyword>
<name>A0A1G9EAU7_9BACT</name>
<dbReference type="InterPro" id="IPR036737">
    <property type="entry name" value="OmpA-like_sf"/>
</dbReference>
<dbReference type="AlphaFoldDB" id="A0A1G9EAU7"/>
<sequence length="565" mass="61540">MNARLFHLPIPRSLGLLLLCCLGLNPAGWAQQVETLTAKPLSQAIKTPLRPVPEYRSVQLPVVTRGGDLVPILAETEGLFARQNAQVTLVREDDFRKQVEASLSGRTPYVRGTLGMITAAAEAFQAQGGDLVVIYQLTWSAGGDALVVRADYDLKEIKTLAAPLYGPAMDYLPHLWQDKALKSTKIRWVAEPTLPGYATPGKVVDPASVFQADPTLDAALCLLPDALMLTSNGTIGTGAEGSVKGATLLQSTQADAKVIADVYAVRKDYLEQHPQEVARLVQALMEAETRLEALAKTPTDPAYRRLLTTTAQHLFGTAHATAETEELWNGYQFVGREENQTFFTGQDSLISPFQQHVVALQPGLQGLGVVAKPVTLQAAPWEYTRDGVRYAVPVVATPAADTVARQDSAVAPATATVQAPTPNTAAAPPGELEIYFAPNERTSDKTYTDDFRQVLAMTRAFRNPVVKIEGHADPQGILKAKAEGASEQQLNTLKQRAKNLSYVRAEQIRAQLLDYAQTQNLPLDQERVVAIGEGVQHPKYESPKNEAQWQANRRVVFRVEEAAVQ</sequence>
<organism evidence="4 5">
    <name type="scientific">Catalinimonas alkaloidigena</name>
    <dbReference type="NCBI Taxonomy" id="1075417"/>
    <lineage>
        <taxon>Bacteria</taxon>
        <taxon>Pseudomonadati</taxon>
        <taxon>Bacteroidota</taxon>
        <taxon>Cytophagia</taxon>
        <taxon>Cytophagales</taxon>
        <taxon>Catalimonadaceae</taxon>
        <taxon>Catalinimonas</taxon>
    </lineage>
</organism>
<dbReference type="RefSeq" id="WP_089681409.1">
    <property type="nucleotide sequence ID" value="NZ_FNFO01000003.1"/>
</dbReference>
<dbReference type="Gene3D" id="3.30.1330.60">
    <property type="entry name" value="OmpA-like domain"/>
    <property type="match status" value="1"/>
</dbReference>
<keyword evidence="2" id="KW-0732">Signal</keyword>
<dbReference type="STRING" id="1075417.SAMN05421823_103407"/>
<keyword evidence="5" id="KW-1185">Reference proteome</keyword>
<accession>A0A1G9EAU7</accession>
<dbReference type="EMBL" id="FNFO01000003">
    <property type="protein sequence ID" value="SDK73302.1"/>
    <property type="molecule type" value="Genomic_DNA"/>
</dbReference>
<proteinExistence type="predicted"/>
<evidence type="ECO:0000256" key="2">
    <source>
        <dbReference type="SAM" id="SignalP"/>
    </source>
</evidence>
<evidence type="ECO:0000313" key="5">
    <source>
        <dbReference type="Proteomes" id="UP000198510"/>
    </source>
</evidence>
<protein>
    <submittedName>
        <fullName evidence="4">OmpA family protein</fullName>
    </submittedName>
</protein>
<dbReference type="Gene3D" id="3.40.190.10">
    <property type="entry name" value="Periplasmic binding protein-like II"/>
    <property type="match status" value="1"/>
</dbReference>
<feature type="domain" description="OmpA-like" evidence="3">
    <location>
        <begin position="423"/>
        <end position="563"/>
    </location>
</feature>
<evidence type="ECO:0000313" key="4">
    <source>
        <dbReference type="EMBL" id="SDK73302.1"/>
    </source>
</evidence>
<evidence type="ECO:0000256" key="1">
    <source>
        <dbReference type="PROSITE-ProRule" id="PRU00473"/>
    </source>
</evidence>
<dbReference type="GO" id="GO:0016020">
    <property type="term" value="C:membrane"/>
    <property type="evidence" value="ECO:0007669"/>
    <property type="project" value="UniProtKB-UniRule"/>
</dbReference>
<dbReference type="Proteomes" id="UP000198510">
    <property type="component" value="Unassembled WGS sequence"/>
</dbReference>